<sequence>MKHIVILSGSPRKNGNTNLLCRQFQQGAEEAGHSVRFIPLAEKRIGFCRACDVCMRNGGACIQKDDMENILCAFQQADVVVLATPVYFYGVSAQMKACIDRTYPIWQHLGRKEVYYIVSAGLGEDIIARSLGDLDGFVEHFEQYEIKGRLYASNVMEAGAVRTLPVMEAAYQAGLHV</sequence>
<dbReference type="PANTHER" id="PTHR43278:SF2">
    <property type="entry name" value="IRON-SULFUR FLAVOPROTEIN"/>
    <property type="match status" value="1"/>
</dbReference>
<dbReference type="EMBL" id="CP029462">
    <property type="protein sequence ID" value="AXL21516.1"/>
    <property type="molecule type" value="Genomic_DNA"/>
</dbReference>
<evidence type="ECO:0000259" key="3">
    <source>
        <dbReference type="Pfam" id="PF03358"/>
    </source>
</evidence>
<keyword evidence="2" id="KW-0288">FMN</keyword>
<evidence type="ECO:0000256" key="1">
    <source>
        <dbReference type="ARBA" id="ARBA00022630"/>
    </source>
</evidence>
<evidence type="ECO:0000256" key="2">
    <source>
        <dbReference type="ARBA" id="ARBA00022643"/>
    </source>
</evidence>
<name>A0A346B073_9FIRM</name>
<feature type="domain" description="NADPH-dependent FMN reductase-like" evidence="3">
    <location>
        <begin position="4"/>
        <end position="124"/>
    </location>
</feature>
<dbReference type="RefSeq" id="WP_107195457.1">
    <property type="nucleotide sequence ID" value="NZ_CP029462.1"/>
</dbReference>
<keyword evidence="1" id="KW-0285">Flavoprotein</keyword>
<protein>
    <submittedName>
        <fullName evidence="4">Flavodoxin family protein</fullName>
    </submittedName>
</protein>
<dbReference type="InterPro" id="IPR005025">
    <property type="entry name" value="FMN_Rdtase-like_dom"/>
</dbReference>
<evidence type="ECO:0000313" key="5">
    <source>
        <dbReference type="Proteomes" id="UP000254337"/>
    </source>
</evidence>
<dbReference type="PANTHER" id="PTHR43278">
    <property type="entry name" value="NAD(P)H-DEPENDENT FMN-CONTAINING OXIDOREDUCTASE YWQN-RELATED"/>
    <property type="match status" value="1"/>
</dbReference>
<dbReference type="OrthoDB" id="9805976at2"/>
<dbReference type="InterPro" id="IPR051796">
    <property type="entry name" value="ISF_SsuE-like"/>
</dbReference>
<dbReference type="SUPFAM" id="SSF52218">
    <property type="entry name" value="Flavoproteins"/>
    <property type="match status" value="1"/>
</dbReference>
<organism evidence="4 5">
    <name type="scientific">Megasphaera stantonii</name>
    <dbReference type="NCBI Taxonomy" id="2144175"/>
    <lineage>
        <taxon>Bacteria</taxon>
        <taxon>Bacillati</taxon>
        <taxon>Bacillota</taxon>
        <taxon>Negativicutes</taxon>
        <taxon>Veillonellales</taxon>
        <taxon>Veillonellaceae</taxon>
        <taxon>Megasphaera</taxon>
    </lineage>
</organism>
<dbReference type="Gene3D" id="3.40.50.360">
    <property type="match status" value="1"/>
</dbReference>
<dbReference type="GO" id="GO:0016491">
    <property type="term" value="F:oxidoreductase activity"/>
    <property type="evidence" value="ECO:0007669"/>
    <property type="project" value="InterPro"/>
</dbReference>
<proteinExistence type="predicted"/>
<keyword evidence="5" id="KW-1185">Reference proteome</keyword>
<evidence type="ECO:0000313" key="4">
    <source>
        <dbReference type="EMBL" id="AXL21516.1"/>
    </source>
</evidence>
<gene>
    <name evidence="4" type="ORF">DKB62_08030</name>
</gene>
<accession>A0A346B073</accession>
<reference evidence="4 5" key="1">
    <citation type="submission" date="2018-05" db="EMBL/GenBank/DDBJ databases">
        <title>Complete genome sequence of Megasphaera sp. AJH120T, isolated from the ceca of a chicken.</title>
        <authorList>
            <person name="Maki J."/>
            <person name="Looft T."/>
        </authorList>
    </citation>
    <scope>NUCLEOTIDE SEQUENCE [LARGE SCALE GENOMIC DNA]</scope>
    <source>
        <strain evidence="4 5">AJH120</strain>
    </source>
</reference>
<dbReference type="AlphaFoldDB" id="A0A346B073"/>
<dbReference type="InterPro" id="IPR029039">
    <property type="entry name" value="Flavoprotein-like_sf"/>
</dbReference>
<dbReference type="Proteomes" id="UP000254337">
    <property type="component" value="Chromosome"/>
</dbReference>
<dbReference type="KEGG" id="meg:DKB62_08030"/>
<dbReference type="Pfam" id="PF03358">
    <property type="entry name" value="FMN_red"/>
    <property type="match status" value="1"/>
</dbReference>